<evidence type="ECO:0000313" key="3">
    <source>
        <dbReference type="EMBL" id="GAA6132502.1"/>
    </source>
</evidence>
<dbReference type="SUPFAM" id="SSF69786">
    <property type="entry name" value="YggU-like"/>
    <property type="match status" value="1"/>
</dbReference>
<dbReference type="Pfam" id="PF02594">
    <property type="entry name" value="DUF167"/>
    <property type="match status" value="1"/>
</dbReference>
<reference evidence="3 4" key="1">
    <citation type="submission" date="2024-04" db="EMBL/GenBank/DDBJ databases">
        <title>Draft genome sequence of Halopseudomonas sabulinigri NBRC 116187.</title>
        <authorList>
            <person name="Miyakawa T."/>
            <person name="Kusuya Y."/>
            <person name="Miura T."/>
        </authorList>
    </citation>
    <scope>NUCLEOTIDE SEQUENCE [LARGE SCALE GENOMIC DNA]</scope>
    <source>
        <strain evidence="3 4">4NH20-0042</strain>
    </source>
</reference>
<dbReference type="Gene3D" id="3.30.1200.10">
    <property type="entry name" value="YggU-like"/>
    <property type="match status" value="1"/>
</dbReference>
<dbReference type="Proteomes" id="UP001486808">
    <property type="component" value="Unassembled WGS sequence"/>
</dbReference>
<evidence type="ECO:0000256" key="2">
    <source>
        <dbReference type="HAMAP-Rule" id="MF_00634"/>
    </source>
</evidence>
<dbReference type="RefSeq" id="WP_353389280.1">
    <property type="nucleotide sequence ID" value="NZ_BAABWD010000003.1"/>
</dbReference>
<comment type="similarity">
    <text evidence="1 2">Belongs to the UPF0235 family.</text>
</comment>
<protein>
    <recommendedName>
        <fullName evidence="2">UPF0235 protein NBRC116187_28620</fullName>
    </recommendedName>
</protein>
<dbReference type="InterPro" id="IPR003746">
    <property type="entry name" value="DUF167"/>
</dbReference>
<evidence type="ECO:0000313" key="4">
    <source>
        <dbReference type="Proteomes" id="UP001486808"/>
    </source>
</evidence>
<name>A0ABP9ZSU0_9GAMM</name>
<sequence>MTAFYSWRGETLLLDLHLQPGASRIGFAGLHGERLKVRISAPPVDGKANSLLLAFLADAFAVSKQQVSLLSGQSSRQKRIAIHAPQQLPAELGIQRP</sequence>
<keyword evidence="4" id="KW-1185">Reference proteome</keyword>
<accession>A0ABP9ZSU0</accession>
<gene>
    <name evidence="3" type="primary">yggU</name>
    <name evidence="3" type="ORF">NBRC116187_28620</name>
</gene>
<dbReference type="NCBIfam" id="TIGR00251">
    <property type="entry name" value="DUF167 family protein"/>
    <property type="match status" value="1"/>
</dbReference>
<dbReference type="HAMAP" id="MF_00634">
    <property type="entry name" value="UPF0235"/>
    <property type="match status" value="1"/>
</dbReference>
<evidence type="ECO:0000256" key="1">
    <source>
        <dbReference type="ARBA" id="ARBA00010364"/>
    </source>
</evidence>
<organism evidence="3 4">
    <name type="scientific">Halopseudomonas sabulinigri</name>
    <dbReference type="NCBI Taxonomy" id="472181"/>
    <lineage>
        <taxon>Bacteria</taxon>
        <taxon>Pseudomonadati</taxon>
        <taxon>Pseudomonadota</taxon>
        <taxon>Gammaproteobacteria</taxon>
        <taxon>Pseudomonadales</taxon>
        <taxon>Pseudomonadaceae</taxon>
        <taxon>Halopseudomonas</taxon>
    </lineage>
</organism>
<dbReference type="PANTHER" id="PTHR13420">
    <property type="entry name" value="UPF0235 PROTEIN C15ORF40"/>
    <property type="match status" value="1"/>
</dbReference>
<proteinExistence type="inferred from homology"/>
<comment type="caution">
    <text evidence="3">The sequence shown here is derived from an EMBL/GenBank/DDBJ whole genome shotgun (WGS) entry which is preliminary data.</text>
</comment>
<dbReference type="SMART" id="SM01152">
    <property type="entry name" value="DUF167"/>
    <property type="match status" value="1"/>
</dbReference>
<dbReference type="EMBL" id="BAABWD010000003">
    <property type="protein sequence ID" value="GAA6132502.1"/>
    <property type="molecule type" value="Genomic_DNA"/>
</dbReference>
<dbReference type="PANTHER" id="PTHR13420:SF7">
    <property type="entry name" value="UPF0235 PROTEIN C15ORF40"/>
    <property type="match status" value="1"/>
</dbReference>
<dbReference type="InterPro" id="IPR036591">
    <property type="entry name" value="YggU-like_sf"/>
</dbReference>